<proteinExistence type="predicted"/>
<feature type="compositionally biased region" description="Low complexity" evidence="1">
    <location>
        <begin position="364"/>
        <end position="376"/>
    </location>
</feature>
<feature type="compositionally biased region" description="Basic and acidic residues" evidence="1">
    <location>
        <begin position="347"/>
        <end position="357"/>
    </location>
</feature>
<organism evidence="2 3">
    <name type="scientific">Mycobacterium intracellulare 1956</name>
    <dbReference type="NCBI Taxonomy" id="1299331"/>
    <lineage>
        <taxon>Bacteria</taxon>
        <taxon>Bacillati</taxon>
        <taxon>Actinomycetota</taxon>
        <taxon>Actinomycetes</taxon>
        <taxon>Mycobacteriales</taxon>
        <taxon>Mycobacteriaceae</taxon>
        <taxon>Mycobacterium</taxon>
        <taxon>Mycobacterium avium complex (MAC)</taxon>
    </lineage>
</organism>
<dbReference type="Proteomes" id="UP000020825">
    <property type="component" value="Unassembled WGS sequence"/>
</dbReference>
<evidence type="ECO:0000256" key="1">
    <source>
        <dbReference type="SAM" id="MobiDB-lite"/>
    </source>
</evidence>
<sequence>MARALDRAGTASGIAADLQLSASAPDPGADAVVYVVAEVVKPEDAHAIAAAAQPVVAVLNKADLSGRRGDGPIAAARARCADLSALIGAPMEPMIGLLAVALDELDKADDHALWAALHTLATHPGAAACLDGSFAGFLAADGPVPTGVRQRLLDTLDLFGTALAVAAIRQGRTPAQVRALLRRMSGVDAVLAKVGALGAEVRYQRVLGAVAELEALAAGGGLLGERIGGFLSRDDTVVARMAAAVDLAEAAGLDPGGPGRPAWTATRPRTCRARCGGSATAAPRPANCTAPAARTSPADRCGCGRRPARHCRGNPGERRRSHRPGGRAGGRGRAGPGSAGRAPLRRGPGDRPVDGRGQRGGHGAARPPAAAQVRGVDGPGTRRGADGGGVRRVRGGPPDCLRLRAAGRRDRAHRRGGGGGVQDRRAPGLA</sequence>
<comment type="caution">
    <text evidence="2">The sequence shown here is derived from an EMBL/GenBank/DDBJ whole genome shotgun (WGS) entry which is preliminary data.</text>
</comment>
<name>X8CD63_MYCIT</name>
<protein>
    <submittedName>
        <fullName evidence="2">Uncharacterized protein</fullName>
    </submittedName>
</protein>
<accession>X8CD63</accession>
<gene>
    <name evidence="2" type="ORF">I550_5384</name>
</gene>
<dbReference type="EMBL" id="JAOG01000003">
    <property type="protein sequence ID" value="EUA53746.1"/>
    <property type="molecule type" value="Genomic_DNA"/>
</dbReference>
<feature type="compositionally biased region" description="Gly residues" evidence="1">
    <location>
        <begin position="326"/>
        <end position="338"/>
    </location>
</feature>
<evidence type="ECO:0000313" key="3">
    <source>
        <dbReference type="Proteomes" id="UP000020825"/>
    </source>
</evidence>
<reference evidence="2 3" key="1">
    <citation type="submission" date="2013-12" db="EMBL/GenBank/DDBJ databases">
        <authorList>
            <person name="Zelazny A."/>
            <person name="Olivier K."/>
            <person name="Holland S."/>
            <person name="Lenaerts A."/>
            <person name="Ordway D."/>
            <person name="DeGroote M.A."/>
            <person name="Parker T."/>
            <person name="Sizemore C."/>
            <person name="Tallon L.J."/>
            <person name="Sadzewicz L.K."/>
            <person name="Sengamalay N."/>
            <person name="Fraser C.M."/>
            <person name="Hine E."/>
            <person name="Shefchek K.A."/>
            <person name="Das S.P."/>
            <person name="Tettelin H."/>
        </authorList>
    </citation>
    <scope>NUCLEOTIDE SEQUENCE [LARGE SCALE GENOMIC DNA]</scope>
    <source>
        <strain evidence="2 3">1956</strain>
    </source>
</reference>
<feature type="region of interest" description="Disordered" evidence="1">
    <location>
        <begin position="275"/>
        <end position="430"/>
    </location>
</feature>
<evidence type="ECO:0000313" key="2">
    <source>
        <dbReference type="EMBL" id="EUA53746.1"/>
    </source>
</evidence>
<dbReference type="AlphaFoldDB" id="X8CD63"/>
<dbReference type="PATRIC" id="fig|1299331.3.peg.5260"/>